<comment type="similarity">
    <text evidence="1">Belongs to the short-chain dehydrogenases/reductases (SDR) family.</text>
</comment>
<dbReference type="EMBL" id="NRSD01000023">
    <property type="protein sequence ID" value="MBK1646331.1"/>
    <property type="molecule type" value="Genomic_DNA"/>
</dbReference>
<dbReference type="InterPro" id="IPR051122">
    <property type="entry name" value="SDR_DHRS6-like"/>
</dbReference>
<gene>
    <name evidence="4" type="ORF">CKO25_17085</name>
</gene>
<dbReference type="InterPro" id="IPR002347">
    <property type="entry name" value="SDR_fam"/>
</dbReference>
<dbReference type="SUPFAM" id="SSF51735">
    <property type="entry name" value="NAD(P)-binding Rossmann-fold domains"/>
    <property type="match status" value="1"/>
</dbReference>
<keyword evidence="5" id="KW-1185">Reference proteome</keyword>
<dbReference type="FunFam" id="3.40.50.720:FF:000084">
    <property type="entry name" value="Short-chain dehydrogenase reductase"/>
    <property type="match status" value="1"/>
</dbReference>
<evidence type="ECO:0000256" key="2">
    <source>
        <dbReference type="ARBA" id="ARBA00023002"/>
    </source>
</evidence>
<dbReference type="InterPro" id="IPR057326">
    <property type="entry name" value="KR_dom"/>
</dbReference>
<keyword evidence="2" id="KW-0560">Oxidoreductase</keyword>
<sequence>MNHSHHHFDGQRLLVSGASSGIGREIAIALVQHGAEVILVGRRQAQLEETARLTGAAERTHLQILDLSDLDRIVPTITELASRLGRIYGLCHCAGVVQTLPLSASKPDRVRAMIELNFMAGLELARAITRRDVLPETGGSILWISSVYAHVGAPGQIGYCASKGAIGAAARAMALELAGRHVRVNCLSPGMVRTEMTDASGSRMSQEQWDQIAARHPLGTGEAGDVARAALFMLDPANTWITGADLVVDGGYILQ</sequence>
<dbReference type="CDD" id="cd05233">
    <property type="entry name" value="SDR_c"/>
    <property type="match status" value="1"/>
</dbReference>
<feature type="domain" description="Ketoreductase" evidence="3">
    <location>
        <begin position="11"/>
        <end position="195"/>
    </location>
</feature>
<accession>A0A9X0WKS4</accession>
<dbReference type="GO" id="GO:0016491">
    <property type="term" value="F:oxidoreductase activity"/>
    <property type="evidence" value="ECO:0007669"/>
    <property type="project" value="UniProtKB-KW"/>
</dbReference>
<dbReference type="SMART" id="SM00822">
    <property type="entry name" value="PKS_KR"/>
    <property type="match status" value="1"/>
</dbReference>
<dbReference type="InterPro" id="IPR036291">
    <property type="entry name" value="NAD(P)-bd_dom_sf"/>
</dbReference>
<evidence type="ECO:0000259" key="3">
    <source>
        <dbReference type="SMART" id="SM00822"/>
    </source>
</evidence>
<dbReference type="Gene3D" id="3.40.50.720">
    <property type="entry name" value="NAD(P)-binding Rossmann-like Domain"/>
    <property type="match status" value="1"/>
</dbReference>
<dbReference type="PANTHER" id="PTHR43477">
    <property type="entry name" value="DIHYDROANTICAPSIN 7-DEHYDROGENASE"/>
    <property type="match status" value="1"/>
</dbReference>
<dbReference type="Proteomes" id="UP001138802">
    <property type="component" value="Unassembled WGS sequence"/>
</dbReference>
<proteinExistence type="inferred from homology"/>
<dbReference type="PANTHER" id="PTHR43477:SF1">
    <property type="entry name" value="DIHYDROANTICAPSIN 7-DEHYDROGENASE"/>
    <property type="match status" value="1"/>
</dbReference>
<evidence type="ECO:0000313" key="5">
    <source>
        <dbReference type="Proteomes" id="UP001138802"/>
    </source>
</evidence>
<dbReference type="PRINTS" id="PR00081">
    <property type="entry name" value="GDHRDH"/>
</dbReference>
<protein>
    <recommendedName>
        <fullName evidence="3">Ketoreductase domain-containing protein</fullName>
    </recommendedName>
</protein>
<dbReference type="RefSeq" id="WP_200389141.1">
    <property type="nucleotide sequence ID" value="NZ_NRSD01000023.1"/>
</dbReference>
<comment type="caution">
    <text evidence="4">The sequence shown here is derived from an EMBL/GenBank/DDBJ whole genome shotgun (WGS) entry which is preliminary data.</text>
</comment>
<dbReference type="AlphaFoldDB" id="A0A9X0WKS4"/>
<organism evidence="4 5">
    <name type="scientific">Thiocapsa imhoffii</name>
    <dbReference type="NCBI Taxonomy" id="382777"/>
    <lineage>
        <taxon>Bacteria</taxon>
        <taxon>Pseudomonadati</taxon>
        <taxon>Pseudomonadota</taxon>
        <taxon>Gammaproteobacteria</taxon>
        <taxon>Chromatiales</taxon>
        <taxon>Chromatiaceae</taxon>
        <taxon>Thiocapsa</taxon>
    </lineage>
</organism>
<name>A0A9X0WKS4_9GAMM</name>
<evidence type="ECO:0000313" key="4">
    <source>
        <dbReference type="EMBL" id="MBK1646331.1"/>
    </source>
</evidence>
<dbReference type="Pfam" id="PF13561">
    <property type="entry name" value="adh_short_C2"/>
    <property type="match status" value="1"/>
</dbReference>
<evidence type="ECO:0000256" key="1">
    <source>
        <dbReference type="ARBA" id="ARBA00006484"/>
    </source>
</evidence>
<reference evidence="4 5" key="1">
    <citation type="journal article" date="2020" name="Microorganisms">
        <title>Osmotic Adaptation and Compatible Solute Biosynthesis of Phototrophic Bacteria as Revealed from Genome Analyses.</title>
        <authorList>
            <person name="Imhoff J.F."/>
            <person name="Rahn T."/>
            <person name="Kunzel S."/>
            <person name="Keller A."/>
            <person name="Neulinger S.C."/>
        </authorList>
    </citation>
    <scope>NUCLEOTIDE SEQUENCE [LARGE SCALE GENOMIC DNA]</scope>
    <source>
        <strain evidence="4 5">DSM 21303</strain>
    </source>
</reference>